<proteinExistence type="predicted"/>
<organism evidence="1 2">
    <name type="scientific">Undibacterium macrobrachii</name>
    <dbReference type="NCBI Taxonomy" id="1119058"/>
    <lineage>
        <taxon>Bacteria</taxon>
        <taxon>Pseudomonadati</taxon>
        <taxon>Pseudomonadota</taxon>
        <taxon>Betaproteobacteria</taxon>
        <taxon>Burkholderiales</taxon>
        <taxon>Oxalobacteraceae</taxon>
        <taxon>Undibacterium</taxon>
    </lineage>
</organism>
<name>A0ABQ2XHC8_9BURK</name>
<protein>
    <submittedName>
        <fullName evidence="1">Uncharacterized protein</fullName>
    </submittedName>
</protein>
<comment type="caution">
    <text evidence="1">The sequence shown here is derived from an EMBL/GenBank/DDBJ whole genome shotgun (WGS) entry which is preliminary data.</text>
</comment>
<evidence type="ECO:0000313" key="2">
    <source>
        <dbReference type="Proteomes" id="UP000620127"/>
    </source>
</evidence>
<dbReference type="EMBL" id="BMYT01000004">
    <property type="protein sequence ID" value="GGX17671.1"/>
    <property type="molecule type" value="Genomic_DNA"/>
</dbReference>
<sequence>MHPNDEADFFSKCLASSDIFLIDGPRWQAPNPKVHQSLADINGNYCIVWSNQDADRLQSRYVHECGDWYCDSEFLTIQFLRSQLIDQVLTEGRLAVSTSGANEAQTKALSQRFKLYSSYLKREYSNAIIEWFNPNLPESSLGLNVSANPTKPDLQVWVGPHARNWMLRDARHRIKQFRSSVVEARLVMQS</sequence>
<evidence type="ECO:0000313" key="1">
    <source>
        <dbReference type="EMBL" id="GGX17671.1"/>
    </source>
</evidence>
<accession>A0ABQ2XHC8</accession>
<keyword evidence="2" id="KW-1185">Reference proteome</keyword>
<dbReference type="Proteomes" id="UP000620127">
    <property type="component" value="Unassembled WGS sequence"/>
</dbReference>
<gene>
    <name evidence="1" type="ORF">GCM10011282_24680</name>
</gene>
<reference evidence="2" key="1">
    <citation type="journal article" date="2019" name="Int. J. Syst. Evol. Microbiol.">
        <title>The Global Catalogue of Microorganisms (GCM) 10K type strain sequencing project: providing services to taxonomists for standard genome sequencing and annotation.</title>
        <authorList>
            <consortium name="The Broad Institute Genomics Platform"/>
            <consortium name="The Broad Institute Genome Sequencing Center for Infectious Disease"/>
            <person name="Wu L."/>
            <person name="Ma J."/>
        </authorList>
    </citation>
    <scope>NUCLEOTIDE SEQUENCE [LARGE SCALE GENOMIC DNA]</scope>
    <source>
        <strain evidence="2">KCTC 23916</strain>
    </source>
</reference>